<evidence type="ECO:0000256" key="1">
    <source>
        <dbReference type="SAM" id="MobiDB-lite"/>
    </source>
</evidence>
<feature type="region of interest" description="Disordered" evidence="1">
    <location>
        <begin position="29"/>
        <end position="58"/>
    </location>
</feature>
<evidence type="ECO:0000313" key="2">
    <source>
        <dbReference type="EMBL" id="PXX71633.1"/>
    </source>
</evidence>
<gene>
    <name evidence="2" type="ORF">DFR70_1011067</name>
</gene>
<keyword evidence="3" id="KW-1185">Reference proteome</keyword>
<reference evidence="2 3" key="1">
    <citation type="submission" date="2018-05" db="EMBL/GenBank/DDBJ databases">
        <title>Genomic Encyclopedia of Type Strains, Phase IV (KMG-IV): sequencing the most valuable type-strain genomes for metagenomic binning, comparative biology and taxonomic classification.</title>
        <authorList>
            <person name="Goeker M."/>
        </authorList>
    </citation>
    <scope>NUCLEOTIDE SEQUENCE [LARGE SCALE GENOMIC DNA]</scope>
    <source>
        <strain evidence="2 3">DSM 44704</strain>
    </source>
</reference>
<comment type="caution">
    <text evidence="2">The sequence shown here is derived from an EMBL/GenBank/DDBJ whole genome shotgun (WGS) entry which is preliminary data.</text>
</comment>
<dbReference type="Proteomes" id="UP000247569">
    <property type="component" value="Unassembled WGS sequence"/>
</dbReference>
<name>A0A318KHI8_9NOCA</name>
<accession>A0A318KHI8</accession>
<dbReference type="RefSeq" id="WP_157195672.1">
    <property type="nucleotide sequence ID" value="NZ_QJKF01000001.1"/>
</dbReference>
<protein>
    <submittedName>
        <fullName evidence="2">Uncharacterized protein</fullName>
    </submittedName>
</protein>
<evidence type="ECO:0000313" key="3">
    <source>
        <dbReference type="Proteomes" id="UP000247569"/>
    </source>
</evidence>
<dbReference type="EMBL" id="QJKF01000001">
    <property type="protein sequence ID" value="PXX71633.1"/>
    <property type="molecule type" value="Genomic_DNA"/>
</dbReference>
<organism evidence="2 3">
    <name type="scientific">Nocardia tenerifensis</name>
    <dbReference type="NCBI Taxonomy" id="228006"/>
    <lineage>
        <taxon>Bacteria</taxon>
        <taxon>Bacillati</taxon>
        <taxon>Actinomycetota</taxon>
        <taxon>Actinomycetes</taxon>
        <taxon>Mycobacteriales</taxon>
        <taxon>Nocardiaceae</taxon>
        <taxon>Nocardia</taxon>
    </lineage>
</organism>
<proteinExistence type="predicted"/>
<dbReference type="AlphaFoldDB" id="A0A318KHI8"/>
<sequence length="58" mass="6190">MTAESDDVTVEFADATVVAAVPARRASRAIRSAVDRDRAEPCSHLPVQPRGVVERSAV</sequence>